<dbReference type="InterPro" id="IPR017853">
    <property type="entry name" value="GH"/>
</dbReference>
<feature type="chain" id="PRO_5016162607" description="beta-N-acetylhexosaminidase" evidence="9">
    <location>
        <begin position="36"/>
        <end position="803"/>
    </location>
</feature>
<evidence type="ECO:0000313" key="14">
    <source>
        <dbReference type="Proteomes" id="UP000249082"/>
    </source>
</evidence>
<evidence type="ECO:0000256" key="5">
    <source>
        <dbReference type="ARBA" id="ARBA00023295"/>
    </source>
</evidence>
<dbReference type="InterPro" id="IPR059177">
    <property type="entry name" value="GH29D-like_dom"/>
</dbReference>
<dbReference type="PRINTS" id="PR00738">
    <property type="entry name" value="GLHYDRLASE20"/>
</dbReference>
<evidence type="ECO:0000256" key="6">
    <source>
        <dbReference type="ARBA" id="ARBA00030512"/>
    </source>
</evidence>
<feature type="domain" description="Beta-hexosaminidase bacterial type N-terminal" evidence="11">
    <location>
        <begin position="41"/>
        <end position="168"/>
    </location>
</feature>
<dbReference type="Pfam" id="PF00728">
    <property type="entry name" value="Glyco_hydro_20"/>
    <property type="match status" value="1"/>
</dbReference>
<dbReference type="CDD" id="cd06563">
    <property type="entry name" value="GH20_chitobiase-like"/>
    <property type="match status" value="1"/>
</dbReference>
<evidence type="ECO:0000256" key="8">
    <source>
        <dbReference type="PIRSR" id="PIRSR625705-1"/>
    </source>
</evidence>
<dbReference type="GO" id="GO:0004563">
    <property type="term" value="F:beta-N-acetylhexosaminidase activity"/>
    <property type="evidence" value="ECO:0007669"/>
    <property type="project" value="UniProtKB-EC"/>
</dbReference>
<feature type="domain" description="GH29D-like beta-sandwich" evidence="12">
    <location>
        <begin position="562"/>
        <end position="614"/>
    </location>
</feature>
<keyword evidence="4" id="KW-0378">Hydrolase</keyword>
<evidence type="ECO:0000256" key="4">
    <source>
        <dbReference type="ARBA" id="ARBA00022801"/>
    </source>
</evidence>
<dbReference type="AlphaFoldDB" id="A0A2W5QI09"/>
<feature type="active site" description="Proton donor" evidence="8">
    <location>
        <position position="341"/>
    </location>
</feature>
<organism evidence="13 14">
    <name type="scientific">Novosphingobium pentaromativorans</name>
    <dbReference type="NCBI Taxonomy" id="205844"/>
    <lineage>
        <taxon>Bacteria</taxon>
        <taxon>Pseudomonadati</taxon>
        <taxon>Pseudomonadota</taxon>
        <taxon>Alphaproteobacteria</taxon>
        <taxon>Sphingomonadales</taxon>
        <taxon>Sphingomonadaceae</taxon>
        <taxon>Novosphingobium</taxon>
    </lineage>
</organism>
<dbReference type="GO" id="GO:0005975">
    <property type="term" value="P:carbohydrate metabolic process"/>
    <property type="evidence" value="ECO:0007669"/>
    <property type="project" value="InterPro"/>
</dbReference>
<evidence type="ECO:0000256" key="9">
    <source>
        <dbReference type="SAM" id="SignalP"/>
    </source>
</evidence>
<dbReference type="Proteomes" id="UP000249082">
    <property type="component" value="Unassembled WGS sequence"/>
</dbReference>
<dbReference type="InterPro" id="IPR015883">
    <property type="entry name" value="Glyco_hydro_20_cat"/>
</dbReference>
<reference evidence="13 14" key="1">
    <citation type="submission" date="2017-08" db="EMBL/GenBank/DDBJ databases">
        <title>Infants hospitalized years apart are colonized by the same room-sourced microbial strains.</title>
        <authorList>
            <person name="Brooks B."/>
            <person name="Olm M.R."/>
            <person name="Firek B.A."/>
            <person name="Baker R."/>
            <person name="Thomas B.C."/>
            <person name="Morowitz M.J."/>
            <person name="Banfield J.F."/>
        </authorList>
    </citation>
    <scope>NUCLEOTIDE SEQUENCE [LARGE SCALE GENOMIC DNA]</scope>
    <source>
        <strain evidence="13">S2_005_002_R2_33</strain>
    </source>
</reference>
<name>A0A2W5QI09_9SPHN</name>
<dbReference type="Gene3D" id="3.20.20.80">
    <property type="entry name" value="Glycosidases"/>
    <property type="match status" value="1"/>
</dbReference>
<evidence type="ECO:0000256" key="1">
    <source>
        <dbReference type="ARBA" id="ARBA00001231"/>
    </source>
</evidence>
<comment type="similarity">
    <text evidence="2">Belongs to the glycosyl hydrolase 20 family.</text>
</comment>
<evidence type="ECO:0000259" key="10">
    <source>
        <dbReference type="Pfam" id="PF00728"/>
    </source>
</evidence>
<gene>
    <name evidence="13" type="ORF">DI555_00075</name>
</gene>
<dbReference type="EC" id="3.2.1.52" evidence="3"/>
<feature type="signal peptide" evidence="9">
    <location>
        <begin position="1"/>
        <end position="35"/>
    </location>
</feature>
<dbReference type="InterPro" id="IPR025705">
    <property type="entry name" value="Beta_hexosaminidase_sua/sub"/>
</dbReference>
<dbReference type="SUPFAM" id="SSF51445">
    <property type="entry name" value="(Trans)glycosidases"/>
    <property type="match status" value="1"/>
</dbReference>
<dbReference type="Pfam" id="PF13290">
    <property type="entry name" value="CHB_HEX_C_1"/>
    <property type="match status" value="1"/>
</dbReference>
<comment type="catalytic activity">
    <reaction evidence="1">
        <text>Hydrolysis of terminal non-reducing N-acetyl-D-hexosamine residues in N-acetyl-beta-D-hexosaminides.</text>
        <dbReference type="EC" id="3.2.1.52"/>
    </reaction>
</comment>
<proteinExistence type="inferred from homology"/>
<evidence type="ECO:0000256" key="7">
    <source>
        <dbReference type="ARBA" id="ARBA00033000"/>
    </source>
</evidence>
<dbReference type="PANTHER" id="PTHR22600:SF57">
    <property type="entry name" value="BETA-N-ACETYLHEXOSAMINIDASE"/>
    <property type="match status" value="1"/>
</dbReference>
<keyword evidence="5" id="KW-0326">Glycosidase</keyword>
<sequence>MTVKGYRQLRSGGVVTGAILAALGLSAVLSAPAAAQSSSLPLTPWPASVQQGNGKLLVAPGSAIALPAGDADAAEAARLLADHVKRANGLVLSAAPGAASAAPIRFERDAAISGAEAYRLTVTSGSAVISASGKSGFIYGAMTLLQLLTAEGGAAGKGVSVPVLTIQDSPRFAWRGVMVDPSRHFQPMESVYAIVDRMVEVKLNTLHFHLSDDQGWRFESKRYPELTRIGAWRLPPDTGGGPGPKHGGFYTQEQLKALVAYAAERGITVVPEIDLPGHAQALVASYPEFGVLGDRPAVSHDWGVNPWLFNPNEAGMTFVRNILDELMEVFPSQFIHVGGDEAVKDQWERSPEVQSQMRKLGIKTENEMQSWMIDRFGEYLAQHGRRLIGWDEILEGGLPASASVMSWRGEQGAVDAANAGHDVVLSPAPNLYLDNLESTLPDEAPGRISIQSMEAVYRYDPMPKGIDAAKAKHVLGVQGNAWSEYIVTPWQLQHKLFPRVGAIAETAWSPQVTGTKDYPGFLARLTPQIQRWKQGGFEVSDSAFGVAFTPTQTRGAQLEAKSIGVTLANQAAYGTIRYTLDGKEPGAKSAAYTKALAVKPGTVVTAASFAPDGTRLSAPRRYDTARETLLTSTASTLAACPRGAQGLRVPLTADATSNGPAYNANIFDTCQADDHAPLAHAKSITVSVARLPRNYGLAHEASALIEHFAVSTHGELVISAGCRAAEKNANRKQKEHAPMPGATVLASFPLPDPKTAPQQYTFTANLPDRPELKDEADVCFQFTSPLSDPFYAVEKVVYGEKAQ</sequence>
<evidence type="ECO:0000313" key="13">
    <source>
        <dbReference type="EMBL" id="PZQ57387.1"/>
    </source>
</evidence>
<comment type="caution">
    <text evidence="13">The sequence shown here is derived from an EMBL/GenBank/DDBJ whole genome shotgun (WGS) entry which is preliminary data.</text>
</comment>
<evidence type="ECO:0000259" key="11">
    <source>
        <dbReference type="Pfam" id="PF02838"/>
    </source>
</evidence>
<dbReference type="SUPFAM" id="SSF55545">
    <property type="entry name" value="beta-N-acetylhexosaminidase-like domain"/>
    <property type="match status" value="1"/>
</dbReference>
<evidence type="ECO:0000256" key="2">
    <source>
        <dbReference type="ARBA" id="ARBA00006285"/>
    </source>
</evidence>
<feature type="domain" description="Glycoside hydrolase family 20 catalytic" evidence="10">
    <location>
        <begin position="172"/>
        <end position="510"/>
    </location>
</feature>
<dbReference type="Gene3D" id="3.30.379.10">
    <property type="entry name" value="Chitobiase/beta-hexosaminidase domain 2-like"/>
    <property type="match status" value="1"/>
</dbReference>
<dbReference type="PANTHER" id="PTHR22600">
    <property type="entry name" value="BETA-HEXOSAMINIDASE"/>
    <property type="match status" value="1"/>
</dbReference>
<dbReference type="GO" id="GO:0016020">
    <property type="term" value="C:membrane"/>
    <property type="evidence" value="ECO:0007669"/>
    <property type="project" value="TreeGrafter"/>
</dbReference>
<protein>
    <recommendedName>
        <fullName evidence="3">beta-N-acetylhexosaminidase</fullName>
        <ecNumber evidence="3">3.2.1.52</ecNumber>
    </recommendedName>
    <alternativeName>
        <fullName evidence="6">Beta-N-acetylhexosaminidase</fullName>
    </alternativeName>
    <alternativeName>
        <fullName evidence="7">N-acetyl-beta-glucosaminidase</fullName>
    </alternativeName>
</protein>
<evidence type="ECO:0000256" key="3">
    <source>
        <dbReference type="ARBA" id="ARBA00012663"/>
    </source>
</evidence>
<accession>A0A2W5QI09</accession>
<dbReference type="GO" id="GO:0030203">
    <property type="term" value="P:glycosaminoglycan metabolic process"/>
    <property type="evidence" value="ECO:0007669"/>
    <property type="project" value="TreeGrafter"/>
</dbReference>
<evidence type="ECO:0000259" key="12">
    <source>
        <dbReference type="Pfam" id="PF13290"/>
    </source>
</evidence>
<keyword evidence="9" id="KW-0732">Signal</keyword>
<dbReference type="InterPro" id="IPR015882">
    <property type="entry name" value="HEX_bac_N"/>
</dbReference>
<dbReference type="InterPro" id="IPR029018">
    <property type="entry name" value="Hex-like_dom2"/>
</dbReference>
<dbReference type="EMBL" id="QFPX01000001">
    <property type="protein sequence ID" value="PZQ57387.1"/>
    <property type="molecule type" value="Genomic_DNA"/>
</dbReference>
<dbReference type="Pfam" id="PF02838">
    <property type="entry name" value="Glyco_hydro_20b"/>
    <property type="match status" value="1"/>
</dbReference>